<dbReference type="InterPro" id="IPR013083">
    <property type="entry name" value="Znf_RING/FYVE/PHD"/>
</dbReference>
<dbReference type="Proteomes" id="UP001470230">
    <property type="component" value="Unassembled WGS sequence"/>
</dbReference>
<dbReference type="InterPro" id="IPR001841">
    <property type="entry name" value="Znf_RING"/>
</dbReference>
<keyword evidence="1" id="KW-0479">Metal-binding</keyword>
<feature type="region of interest" description="Disordered" evidence="3">
    <location>
        <begin position="472"/>
        <end position="551"/>
    </location>
</feature>
<feature type="compositionally biased region" description="Low complexity" evidence="3">
    <location>
        <begin position="245"/>
        <end position="263"/>
    </location>
</feature>
<feature type="coiled-coil region" evidence="2">
    <location>
        <begin position="344"/>
        <end position="378"/>
    </location>
</feature>
<organism evidence="6 7">
    <name type="scientific">Tritrichomonas musculus</name>
    <dbReference type="NCBI Taxonomy" id="1915356"/>
    <lineage>
        <taxon>Eukaryota</taxon>
        <taxon>Metamonada</taxon>
        <taxon>Parabasalia</taxon>
        <taxon>Tritrichomonadida</taxon>
        <taxon>Tritrichomonadidae</taxon>
        <taxon>Tritrichomonas</taxon>
    </lineage>
</organism>
<accession>A0ABR2IYH8</accession>
<feature type="region of interest" description="Disordered" evidence="3">
    <location>
        <begin position="245"/>
        <end position="268"/>
    </location>
</feature>
<dbReference type="SUPFAM" id="SSF57850">
    <property type="entry name" value="RING/U-box"/>
    <property type="match status" value="1"/>
</dbReference>
<feature type="region of interest" description="Disordered" evidence="3">
    <location>
        <begin position="1068"/>
        <end position="1111"/>
    </location>
</feature>
<evidence type="ECO:0000259" key="5">
    <source>
        <dbReference type="PROSITE" id="PS50966"/>
    </source>
</evidence>
<dbReference type="InterPro" id="IPR039903">
    <property type="entry name" value="Zswim2"/>
</dbReference>
<feature type="coiled-coil region" evidence="2">
    <location>
        <begin position="408"/>
        <end position="435"/>
    </location>
</feature>
<feature type="compositionally biased region" description="Basic and acidic residues" evidence="3">
    <location>
        <begin position="1006"/>
        <end position="1016"/>
    </location>
</feature>
<feature type="domain" description="SWIM-type" evidence="5">
    <location>
        <begin position="54"/>
        <end position="83"/>
    </location>
</feature>
<keyword evidence="7" id="KW-1185">Reference proteome</keyword>
<dbReference type="PANTHER" id="PTHR21540">
    <property type="entry name" value="RING FINGER AND SWIM DOMAIN-CONTAINING PROTEIN 2"/>
    <property type="match status" value="1"/>
</dbReference>
<reference evidence="6 7" key="1">
    <citation type="submission" date="2024-04" db="EMBL/GenBank/DDBJ databases">
        <title>Tritrichomonas musculus Genome.</title>
        <authorList>
            <person name="Alves-Ferreira E."/>
            <person name="Grigg M."/>
            <person name="Lorenzi H."/>
            <person name="Galac M."/>
        </authorList>
    </citation>
    <scope>NUCLEOTIDE SEQUENCE [LARGE SCALE GENOMIC DNA]</scope>
    <source>
        <strain evidence="6 7">EAF2021</strain>
    </source>
</reference>
<feature type="region of interest" description="Disordered" evidence="3">
    <location>
        <begin position="990"/>
        <end position="1019"/>
    </location>
</feature>
<name>A0ABR2IYH8_9EUKA</name>
<feature type="compositionally biased region" description="Low complexity" evidence="3">
    <location>
        <begin position="996"/>
        <end position="1005"/>
    </location>
</feature>
<proteinExistence type="predicted"/>
<evidence type="ECO:0000256" key="1">
    <source>
        <dbReference type="PROSITE-ProRule" id="PRU00175"/>
    </source>
</evidence>
<keyword evidence="2" id="KW-0175">Coiled coil</keyword>
<comment type="caution">
    <text evidence="6">The sequence shown here is derived from an EMBL/GenBank/DDBJ whole genome shotgun (WGS) entry which is preliminary data.</text>
</comment>
<evidence type="ECO:0000313" key="7">
    <source>
        <dbReference type="Proteomes" id="UP001470230"/>
    </source>
</evidence>
<feature type="region of interest" description="Disordered" evidence="3">
    <location>
        <begin position="118"/>
        <end position="143"/>
    </location>
</feature>
<keyword evidence="1" id="KW-0863">Zinc-finger</keyword>
<dbReference type="EMBL" id="JAPFFF010000014">
    <property type="protein sequence ID" value="KAK8870293.1"/>
    <property type="molecule type" value="Genomic_DNA"/>
</dbReference>
<feature type="compositionally biased region" description="Low complexity" evidence="3">
    <location>
        <begin position="715"/>
        <end position="736"/>
    </location>
</feature>
<dbReference type="Gene3D" id="3.30.40.10">
    <property type="entry name" value="Zinc/RING finger domain, C3HC4 (zinc finger)"/>
    <property type="match status" value="1"/>
</dbReference>
<protein>
    <submittedName>
        <fullName evidence="6">E3 ubiquitin-protein ligase Zswim2</fullName>
    </submittedName>
</protein>
<sequence length="1111" mass="120213">MRGISLLSRPTADIIRNIGKIHRQEIRFIIEPCGPTKFHVKQIYPATSRSGTVYTVSIGAAQLCTCGSREICIHILYVMIRYFGVPKNSELLYQRSLSDREVNSLLERRYIRRARMHYQQENRQSSPNRNHSQNNNHQNHQHNVPTSVYVPAYQPPQKKVNRLNISENDLCPICYDSLFDCPPEEVAWCSYGCGGNFHVKCVQEWIYSQNADGKPGSCPLCRIQMDDPDTSVAPNQKEFDKFHQQQLLQKQNQPNETPSNNNNLLHSNDTCASSNVTKYFESLAQRNEDTNNNSNNNNNFNYINNNASINNNRNNSSDNNDNNNNNLNSNENTRNNNEDGDSYLAMLRRELESSSQSHARLQQQIENHKRLNSQIHNNIINNNRNNDDDETMQMSSLQAQISEIDEFLTAARTELNNEMARLKEHQRRVQASIEAQIKAGARARSGLKDSRGRNVEPVLKVRVPIFDPLTATTTASQQQQPKQLPRMIDSASINESTRRGQARSLLNRSTDDNSNDNNNNNNVAVVNNDNDSGRSESPTSISDDHQKRSRVVVTAKPKIAQRVVHRAESPTSVSLAASEPIVQIQIPTSASLSQVESIQKNFLPAIQEAVPQEKNEASSSSPTVSNFGGSLLQSPPKTSSPVIARPSSSQSPSILSPATVAAANSASSIPPRSSLTQLSQIAAPKQLIRPSPSLPSNSSSILLDSLADQPPLSDNSPSLADNSPLLSDNSLPSVSPASLADQSSLSSKCPLLSNNSPSSFLALPASPPSPINNSPLVSSDSPSLSDNSPSVSSDSPSLSDNSPSQSSKSPLFSNNSPSSFLALPASPPSLSSDSPSPTDNSPSVSSDSPSPTGNSPSPSSFLALPASPPSLSSDSPSPTDNSPSVSSDSPSPTDNSPSPSSFLALPASPPSLSSNLPPAAGCSPFVSASISAASPSDASAEAASSSPAAESGHHSRLDSLIDELCSLESYIEQQPAAPCPHHRYASLHQQPRLAHSSLSPIPSSKPKAEAAESEPKKRIKAPVTAKTINLNDTFNDLTAPRGNITDGLTLAQQQARENELRLQRTLNPTLTPKGLGAKRAAKSRLQAKRGQNSQAVMQKRNKNQSRLGWSS</sequence>
<feature type="compositionally biased region" description="Polar residues" evidence="3">
    <location>
        <begin position="617"/>
        <end position="641"/>
    </location>
</feature>
<feature type="region of interest" description="Disordered" evidence="3">
    <location>
        <begin position="610"/>
        <end position="656"/>
    </location>
</feature>
<dbReference type="PANTHER" id="PTHR21540:SF3">
    <property type="entry name" value="E3 UBIQUITIN-PROTEIN LIGASE ZSWIM2"/>
    <property type="match status" value="1"/>
</dbReference>
<dbReference type="InterPro" id="IPR007527">
    <property type="entry name" value="Znf_SWIM"/>
</dbReference>
<feature type="compositionally biased region" description="Low complexity" evidence="3">
    <location>
        <begin position="771"/>
        <end position="920"/>
    </location>
</feature>
<feature type="region of interest" description="Disordered" evidence="3">
    <location>
        <begin position="287"/>
        <end position="340"/>
    </location>
</feature>
<evidence type="ECO:0000256" key="3">
    <source>
        <dbReference type="SAM" id="MobiDB-lite"/>
    </source>
</evidence>
<evidence type="ECO:0000256" key="2">
    <source>
        <dbReference type="SAM" id="Coils"/>
    </source>
</evidence>
<dbReference type="PROSITE" id="PS50966">
    <property type="entry name" value="ZF_SWIM"/>
    <property type="match status" value="1"/>
</dbReference>
<feature type="compositionally biased region" description="Low complexity" evidence="3">
    <location>
        <begin position="122"/>
        <end position="143"/>
    </location>
</feature>
<gene>
    <name evidence="6" type="ORF">M9Y10_008171</name>
</gene>
<dbReference type="PROSITE" id="PS50089">
    <property type="entry name" value="ZF_RING_2"/>
    <property type="match status" value="1"/>
</dbReference>
<feature type="compositionally biased region" description="Low complexity" evidence="3">
    <location>
        <begin position="290"/>
        <end position="335"/>
    </location>
</feature>
<feature type="compositionally biased region" description="Low complexity" evidence="3">
    <location>
        <begin position="646"/>
        <end position="656"/>
    </location>
</feature>
<feature type="compositionally biased region" description="Low complexity" evidence="3">
    <location>
        <begin position="927"/>
        <end position="950"/>
    </location>
</feature>
<keyword evidence="1" id="KW-0862">Zinc</keyword>
<feature type="compositionally biased region" description="Low complexity" evidence="3">
    <location>
        <begin position="743"/>
        <end position="764"/>
    </location>
</feature>
<feature type="domain" description="RING-type" evidence="4">
    <location>
        <begin position="171"/>
        <end position="222"/>
    </location>
</feature>
<feature type="region of interest" description="Disordered" evidence="3">
    <location>
        <begin position="688"/>
        <end position="955"/>
    </location>
</feature>
<feature type="compositionally biased region" description="Low complexity" evidence="3">
    <location>
        <begin position="515"/>
        <end position="530"/>
    </location>
</feature>
<evidence type="ECO:0000313" key="6">
    <source>
        <dbReference type="EMBL" id="KAK8870293.1"/>
    </source>
</evidence>
<feature type="compositionally biased region" description="Low complexity" evidence="3">
    <location>
        <begin position="690"/>
        <end position="706"/>
    </location>
</feature>
<evidence type="ECO:0000259" key="4">
    <source>
        <dbReference type="PROSITE" id="PS50089"/>
    </source>
</evidence>